<protein>
    <submittedName>
        <fullName evidence="2">Uncharacterized protein</fullName>
    </submittedName>
</protein>
<reference evidence="2" key="1">
    <citation type="submission" date="2021-06" db="EMBL/GenBank/DDBJ databases">
        <title>An adapted protocol for Saccharibacteria cultivation: two new species join this phylum of Candidate Phyla Radiations.</title>
        <authorList>
            <person name="Ibrahim A."/>
            <person name="Maatouk M."/>
            <person name="Zgheib R."/>
            <person name="Haddad G."/>
            <person name="Bou Khalil J."/>
            <person name="Raoult D."/>
            <person name="Bittar F."/>
        </authorList>
    </citation>
    <scope>NUCLEOTIDE SEQUENCE</scope>
    <source>
        <strain evidence="2">IHU1</strain>
    </source>
</reference>
<keyword evidence="1" id="KW-0812">Transmembrane</keyword>
<keyword evidence="1" id="KW-1133">Transmembrane helix</keyword>
<keyword evidence="3" id="KW-1185">Reference proteome</keyword>
<dbReference type="EMBL" id="CP076460">
    <property type="protein sequence ID" value="QWQ32255.1"/>
    <property type="molecule type" value="Genomic_DNA"/>
</dbReference>
<proteinExistence type="predicted"/>
<name>A0A8F1MBW7_9BACT</name>
<organism evidence="2 3">
    <name type="scientific">Candidatus Minimicrobia naudis</name>
    <dbReference type="NCBI Taxonomy" id="2841263"/>
    <lineage>
        <taxon>Bacteria</taxon>
        <taxon>Candidatus Saccharimonadota</taxon>
        <taxon>Candidatus Saccharimonadota incertae sedis</taxon>
        <taxon>Candidatus Minimicrobia</taxon>
    </lineage>
</organism>
<evidence type="ECO:0000256" key="1">
    <source>
        <dbReference type="SAM" id="Phobius"/>
    </source>
</evidence>
<evidence type="ECO:0000313" key="2">
    <source>
        <dbReference type="EMBL" id="QWQ32255.1"/>
    </source>
</evidence>
<sequence>MSKSEKRKLINIGNYGAGLVFGILAIIQLIVATFLNQQDLARFALVVKPTFLDFHESIYSPPNRQFFANSLLPAFFLALFQIKISPSQI</sequence>
<gene>
    <name evidence="2" type="ORF">KOY48_05445</name>
</gene>
<feature type="transmembrane region" description="Helical" evidence="1">
    <location>
        <begin position="12"/>
        <end position="35"/>
    </location>
</feature>
<keyword evidence="1" id="KW-0472">Membrane</keyword>
<evidence type="ECO:0000313" key="3">
    <source>
        <dbReference type="Proteomes" id="UP000679129"/>
    </source>
</evidence>
<dbReference type="AlphaFoldDB" id="A0A8F1MBW7"/>
<accession>A0A8F1MBW7</accession>
<dbReference type="Proteomes" id="UP000679129">
    <property type="component" value="Chromosome"/>
</dbReference>
<dbReference type="KEGG" id="mnd:KOY48_05445"/>